<keyword evidence="2" id="KW-0472">Membrane</keyword>
<dbReference type="EMBL" id="PZQS01000010">
    <property type="protein sequence ID" value="PVD23659.1"/>
    <property type="molecule type" value="Genomic_DNA"/>
</dbReference>
<name>A0A2T7NR59_POMCA</name>
<keyword evidence="2" id="KW-1133">Transmembrane helix</keyword>
<evidence type="ECO:0000313" key="4">
    <source>
        <dbReference type="Proteomes" id="UP000245119"/>
    </source>
</evidence>
<dbReference type="Proteomes" id="UP000245119">
    <property type="component" value="Linkage Group LG10"/>
</dbReference>
<evidence type="ECO:0000256" key="1">
    <source>
        <dbReference type="SAM" id="MobiDB-lite"/>
    </source>
</evidence>
<protein>
    <submittedName>
        <fullName evidence="3">Uncharacterized protein</fullName>
    </submittedName>
</protein>
<evidence type="ECO:0000313" key="3">
    <source>
        <dbReference type="EMBL" id="PVD23659.1"/>
    </source>
</evidence>
<feature type="region of interest" description="Disordered" evidence="1">
    <location>
        <begin position="122"/>
        <end position="185"/>
    </location>
</feature>
<reference evidence="3 4" key="1">
    <citation type="submission" date="2018-04" db="EMBL/GenBank/DDBJ databases">
        <title>The genome of golden apple snail Pomacea canaliculata provides insight into stress tolerance and invasive adaptation.</title>
        <authorList>
            <person name="Liu C."/>
            <person name="Liu B."/>
            <person name="Ren Y."/>
            <person name="Zhang Y."/>
            <person name="Wang H."/>
            <person name="Li S."/>
            <person name="Jiang F."/>
            <person name="Yin L."/>
            <person name="Zhang G."/>
            <person name="Qian W."/>
            <person name="Fan W."/>
        </authorList>
    </citation>
    <scope>NUCLEOTIDE SEQUENCE [LARGE SCALE GENOMIC DNA]</scope>
    <source>
        <strain evidence="3">SZHN2017</strain>
        <tissue evidence="3">Muscle</tissue>
    </source>
</reference>
<comment type="caution">
    <text evidence="3">The sequence shown here is derived from an EMBL/GenBank/DDBJ whole genome shotgun (WGS) entry which is preliminary data.</text>
</comment>
<dbReference type="OrthoDB" id="6124114at2759"/>
<keyword evidence="2" id="KW-0812">Transmembrane</keyword>
<dbReference type="AlphaFoldDB" id="A0A2T7NR59"/>
<feature type="transmembrane region" description="Helical" evidence="2">
    <location>
        <begin position="20"/>
        <end position="38"/>
    </location>
</feature>
<organism evidence="3 4">
    <name type="scientific">Pomacea canaliculata</name>
    <name type="common">Golden apple snail</name>
    <dbReference type="NCBI Taxonomy" id="400727"/>
    <lineage>
        <taxon>Eukaryota</taxon>
        <taxon>Metazoa</taxon>
        <taxon>Spiralia</taxon>
        <taxon>Lophotrochozoa</taxon>
        <taxon>Mollusca</taxon>
        <taxon>Gastropoda</taxon>
        <taxon>Caenogastropoda</taxon>
        <taxon>Architaenioglossa</taxon>
        <taxon>Ampullarioidea</taxon>
        <taxon>Ampullariidae</taxon>
        <taxon>Pomacea</taxon>
    </lineage>
</organism>
<feature type="transmembrane region" description="Helical" evidence="2">
    <location>
        <begin position="50"/>
        <end position="69"/>
    </location>
</feature>
<evidence type="ECO:0000256" key="2">
    <source>
        <dbReference type="SAM" id="Phobius"/>
    </source>
</evidence>
<accession>A0A2T7NR59</accession>
<gene>
    <name evidence="3" type="ORF">C0Q70_16932</name>
</gene>
<proteinExistence type="predicted"/>
<sequence>MAPLPPQSQYLDGNVTHVLSVPSSNIVMINGTLIHIILKKPFRDSQINELLYVIIVIVFYATALMTLIITQIKRQRREGMDVDYYDEYLQRNQEVKRTCQTATTIVLKTDRSPVGPGSALVVPAAGGSTPGATTSLLPPVRRLDSSPRSGVRHQGLNRGEEGSYTPNISPREISPMLESIPDVGT</sequence>
<keyword evidence="4" id="KW-1185">Reference proteome</keyword>